<comment type="caution">
    <text evidence="3">The sequence shown here is derived from an EMBL/GenBank/DDBJ whole genome shotgun (WGS) entry which is preliminary data.</text>
</comment>
<evidence type="ECO:0008006" key="5">
    <source>
        <dbReference type="Google" id="ProtNLM"/>
    </source>
</evidence>
<name>A0A5M3WQ21_9ACTN</name>
<dbReference type="InterPro" id="IPR022002">
    <property type="entry name" value="ChsH2_Znr"/>
</dbReference>
<dbReference type="Pfam" id="PF01796">
    <property type="entry name" value="OB_ChsH2_C"/>
    <property type="match status" value="1"/>
</dbReference>
<dbReference type="EMBL" id="BLAE01000021">
    <property type="protein sequence ID" value="GES10289.1"/>
    <property type="molecule type" value="Genomic_DNA"/>
</dbReference>
<dbReference type="RefSeq" id="WP_155355740.1">
    <property type="nucleotide sequence ID" value="NZ_BAAAHL010000014.1"/>
</dbReference>
<protein>
    <recommendedName>
        <fullName evidence="5">DNA-binding protein</fullName>
    </recommendedName>
</protein>
<dbReference type="SUPFAM" id="SSF50249">
    <property type="entry name" value="Nucleic acid-binding proteins"/>
    <property type="match status" value="1"/>
</dbReference>
<proteinExistence type="predicted"/>
<dbReference type="InterPro" id="IPR002878">
    <property type="entry name" value="ChsH2_C"/>
</dbReference>
<evidence type="ECO:0000259" key="2">
    <source>
        <dbReference type="Pfam" id="PF12172"/>
    </source>
</evidence>
<evidence type="ECO:0000313" key="4">
    <source>
        <dbReference type="Proteomes" id="UP000331127"/>
    </source>
</evidence>
<evidence type="ECO:0000259" key="1">
    <source>
        <dbReference type="Pfam" id="PF01796"/>
    </source>
</evidence>
<dbReference type="InterPro" id="IPR012340">
    <property type="entry name" value="NA-bd_OB-fold"/>
</dbReference>
<dbReference type="Gene3D" id="6.10.30.10">
    <property type="match status" value="1"/>
</dbReference>
<keyword evidence="4" id="KW-1185">Reference proteome</keyword>
<accession>A0A5M3WQ21</accession>
<feature type="domain" description="ChsH2 C-terminal OB-fold" evidence="1">
    <location>
        <begin position="54"/>
        <end position="102"/>
    </location>
</feature>
<sequence>MRPLPLPTPDTAAFFAAIDAGRLTVPRCGACGRFFLYPRAYCPFCTSGQVALEPVSGRGTLESYVVNHRPAPGFEEDAPYVVGVIRLAEGPTLFAGIEGEPAVDGELDAFFEPRGERNVLKFRMRKAAG</sequence>
<dbReference type="PANTHER" id="PTHR34075">
    <property type="entry name" value="BLR3430 PROTEIN"/>
    <property type="match status" value="1"/>
</dbReference>
<reference evidence="3 4" key="1">
    <citation type="submission" date="2019-10" db="EMBL/GenBank/DDBJ databases">
        <title>Whole genome shotgun sequence of Acrocarpospora macrocephala NBRC 16266.</title>
        <authorList>
            <person name="Ichikawa N."/>
            <person name="Kimura A."/>
            <person name="Kitahashi Y."/>
            <person name="Komaki H."/>
            <person name="Oguchi A."/>
        </authorList>
    </citation>
    <scope>NUCLEOTIDE SEQUENCE [LARGE SCALE GENOMIC DNA]</scope>
    <source>
        <strain evidence="3 4">NBRC 16266</strain>
    </source>
</reference>
<dbReference type="PANTHER" id="PTHR34075:SF5">
    <property type="entry name" value="BLR3430 PROTEIN"/>
    <property type="match status" value="1"/>
</dbReference>
<dbReference type="Pfam" id="PF12172">
    <property type="entry name" value="zf-ChsH2"/>
    <property type="match status" value="1"/>
</dbReference>
<gene>
    <name evidence="3" type="ORF">Amac_038860</name>
</gene>
<dbReference type="AlphaFoldDB" id="A0A5M3WQ21"/>
<dbReference type="InterPro" id="IPR052513">
    <property type="entry name" value="Thioester_dehydratase-like"/>
</dbReference>
<organism evidence="3 4">
    <name type="scientific">Acrocarpospora macrocephala</name>
    <dbReference type="NCBI Taxonomy" id="150177"/>
    <lineage>
        <taxon>Bacteria</taxon>
        <taxon>Bacillati</taxon>
        <taxon>Actinomycetota</taxon>
        <taxon>Actinomycetes</taxon>
        <taxon>Streptosporangiales</taxon>
        <taxon>Streptosporangiaceae</taxon>
        <taxon>Acrocarpospora</taxon>
    </lineage>
</organism>
<dbReference type="Proteomes" id="UP000331127">
    <property type="component" value="Unassembled WGS sequence"/>
</dbReference>
<dbReference type="OrthoDB" id="4275032at2"/>
<evidence type="ECO:0000313" key="3">
    <source>
        <dbReference type="EMBL" id="GES10289.1"/>
    </source>
</evidence>
<feature type="domain" description="ChsH2 rubredoxin-like zinc ribbon" evidence="2">
    <location>
        <begin position="16"/>
        <end position="49"/>
    </location>
</feature>